<dbReference type="AlphaFoldDB" id="A0A6A0AGJ6"/>
<comment type="caution">
    <text evidence="2">The sequence shown here is derived from an EMBL/GenBank/DDBJ whole genome shotgun (WGS) entry which is preliminary data.</text>
</comment>
<dbReference type="EMBL" id="BLLF01006232">
    <property type="protein sequence ID" value="GFH32080.1"/>
    <property type="molecule type" value="Genomic_DNA"/>
</dbReference>
<accession>A0A6A0AGJ6</accession>
<name>A0A6A0AGJ6_HAELA</name>
<reference evidence="2 3" key="1">
    <citation type="submission" date="2020-02" db="EMBL/GenBank/DDBJ databases">
        <title>Draft genome sequence of Haematococcus lacustris strain NIES-144.</title>
        <authorList>
            <person name="Morimoto D."/>
            <person name="Nakagawa S."/>
            <person name="Yoshida T."/>
            <person name="Sawayama S."/>
        </authorList>
    </citation>
    <scope>NUCLEOTIDE SEQUENCE [LARGE SCALE GENOMIC DNA]</scope>
    <source>
        <strain evidence="2 3">NIES-144</strain>
    </source>
</reference>
<gene>
    <name evidence="2" type="ORF">HaLaN_31239</name>
</gene>
<feature type="non-terminal residue" evidence="2">
    <location>
        <position position="73"/>
    </location>
</feature>
<feature type="domain" description="Rad21/Rec8-like protein C-terminal eukaryotic" evidence="1">
    <location>
        <begin position="12"/>
        <end position="42"/>
    </location>
</feature>
<proteinExistence type="predicted"/>
<organism evidence="2 3">
    <name type="scientific">Haematococcus lacustris</name>
    <name type="common">Green alga</name>
    <name type="synonym">Haematococcus pluvialis</name>
    <dbReference type="NCBI Taxonomy" id="44745"/>
    <lineage>
        <taxon>Eukaryota</taxon>
        <taxon>Viridiplantae</taxon>
        <taxon>Chlorophyta</taxon>
        <taxon>core chlorophytes</taxon>
        <taxon>Chlorophyceae</taxon>
        <taxon>CS clade</taxon>
        <taxon>Chlamydomonadales</taxon>
        <taxon>Haematococcaceae</taxon>
        <taxon>Haematococcus</taxon>
    </lineage>
</organism>
<keyword evidence="3" id="KW-1185">Reference proteome</keyword>
<dbReference type="Pfam" id="PF04824">
    <property type="entry name" value="Rad21_Rec8"/>
    <property type="match status" value="1"/>
</dbReference>
<evidence type="ECO:0000313" key="2">
    <source>
        <dbReference type="EMBL" id="GFH32080.1"/>
    </source>
</evidence>
<sequence>SQLSELQVPLPVSQLTQGCTRIEASRCFTELLVLQSSGLVKMLAATAGNAQSAIPELDVMLRLSGAMAVVPTF</sequence>
<dbReference type="Proteomes" id="UP000485058">
    <property type="component" value="Unassembled WGS sequence"/>
</dbReference>
<feature type="non-terminal residue" evidence="2">
    <location>
        <position position="1"/>
    </location>
</feature>
<evidence type="ECO:0000313" key="3">
    <source>
        <dbReference type="Proteomes" id="UP000485058"/>
    </source>
</evidence>
<evidence type="ECO:0000259" key="1">
    <source>
        <dbReference type="Pfam" id="PF04824"/>
    </source>
</evidence>
<protein>
    <recommendedName>
        <fullName evidence="1">Rad21/Rec8-like protein C-terminal eukaryotic domain-containing protein</fullName>
    </recommendedName>
</protein>
<dbReference type="InterPro" id="IPR006909">
    <property type="entry name" value="Rad21/Rec8_C_eu"/>
</dbReference>